<accession>A0ABX0P2L5</accession>
<sequence>MQTPANSPTTIYLDTFNKHSACADDEKLVRDKCKPEPEQSEEDKKKGKPKPERKGIGGKLATAAKALDDAGKLAAGYKRDPGSKTAFDGNGWMDDHCTGQWISPIHSADPEFEKNLTEMLENIEDKKLRLMLDGFDELLEVAVAKAGPKAQEIASDFVFWSGVKAGVGVLTAETLLGPYLMGAWTVTDLFLTAKKLAEIAGDKGKAALDALEKTKNIGDKAKDILDSYKKEPHRAHADAMSLMAQLDTCLRARKCLLVPFKNADSDGGTDKEESAKRTAASGKKTTVTNSKAKSQAKHGLGCCPGQTGHHILPNAMVEGAGCDGYDYDNAPTMCMEGANNAALHGSHGMAHNNLKVAMFDYTKKTGKSKLSYVDARKHAIDAVQMAGAIQCDRKCLEAQLDAHYKCDGKELNANAGVGGGTKKTPPPVNDQDNG</sequence>
<comment type="caution">
    <text evidence="3">The sequence shown here is derived from an EMBL/GenBank/DDBJ whole genome shotgun (WGS) entry which is preliminary data.</text>
</comment>
<protein>
    <recommendedName>
        <fullName evidence="2">Tox-GHH2 domain-containing protein</fullName>
    </recommendedName>
</protein>
<evidence type="ECO:0000313" key="4">
    <source>
        <dbReference type="Proteomes" id="UP000609726"/>
    </source>
</evidence>
<feature type="region of interest" description="Disordered" evidence="1">
    <location>
        <begin position="264"/>
        <end position="291"/>
    </location>
</feature>
<evidence type="ECO:0000256" key="1">
    <source>
        <dbReference type="SAM" id="MobiDB-lite"/>
    </source>
</evidence>
<organism evidence="3 4">
    <name type="scientific">Massilia mucilaginosa</name>
    <dbReference type="NCBI Taxonomy" id="2609282"/>
    <lineage>
        <taxon>Bacteria</taxon>
        <taxon>Pseudomonadati</taxon>
        <taxon>Pseudomonadota</taxon>
        <taxon>Betaproteobacteria</taxon>
        <taxon>Burkholderiales</taxon>
        <taxon>Oxalobacteraceae</taxon>
        <taxon>Telluria group</taxon>
        <taxon>Massilia</taxon>
    </lineage>
</organism>
<dbReference type="Proteomes" id="UP000609726">
    <property type="component" value="Unassembled WGS sequence"/>
</dbReference>
<proteinExistence type="predicted"/>
<evidence type="ECO:0000259" key="2">
    <source>
        <dbReference type="Pfam" id="PF15635"/>
    </source>
</evidence>
<dbReference type="EMBL" id="WHJH01000063">
    <property type="protein sequence ID" value="NHZ93136.1"/>
    <property type="molecule type" value="Genomic_DNA"/>
</dbReference>
<feature type="region of interest" description="Disordered" evidence="1">
    <location>
        <begin position="412"/>
        <end position="434"/>
    </location>
</feature>
<keyword evidence="4" id="KW-1185">Reference proteome</keyword>
<evidence type="ECO:0000313" key="3">
    <source>
        <dbReference type="EMBL" id="NHZ93136.1"/>
    </source>
</evidence>
<dbReference type="Pfam" id="PF15635">
    <property type="entry name" value="Tox-GHH2"/>
    <property type="match status" value="1"/>
</dbReference>
<dbReference type="RefSeq" id="WP_166881826.1">
    <property type="nucleotide sequence ID" value="NZ_WHJH01000063.1"/>
</dbReference>
<feature type="region of interest" description="Disordered" evidence="1">
    <location>
        <begin position="26"/>
        <end position="58"/>
    </location>
</feature>
<dbReference type="InterPro" id="IPR028917">
    <property type="entry name" value="Tox-GHH2_domain"/>
</dbReference>
<gene>
    <name evidence="3" type="ORF">F2P45_29610</name>
</gene>
<reference evidence="3 4" key="1">
    <citation type="submission" date="2019-10" db="EMBL/GenBank/DDBJ databases">
        <title>Taxonomy of Antarctic Massilia spp.: description of Massilia rubra sp. nov., Massilia aquatica sp. nov., Massilia mucilaginosa sp. nov., Massilia frigida sp. nov. isolated from streams, lakes and regoliths.</title>
        <authorList>
            <person name="Holochova P."/>
            <person name="Sedlacek I."/>
            <person name="Kralova S."/>
            <person name="Maslanova I."/>
            <person name="Busse H.-J."/>
            <person name="Stankova E."/>
            <person name="Vrbovska V."/>
            <person name="Kovarovic V."/>
            <person name="Bartak M."/>
            <person name="Svec P."/>
            <person name="Pantucek R."/>
        </authorList>
    </citation>
    <scope>NUCLEOTIDE SEQUENCE [LARGE SCALE GENOMIC DNA]</scope>
    <source>
        <strain evidence="3 4">CCM 8733</strain>
    </source>
</reference>
<name>A0ABX0P2L5_9BURK</name>
<feature type="compositionally biased region" description="Basic and acidic residues" evidence="1">
    <location>
        <begin position="26"/>
        <end position="55"/>
    </location>
</feature>
<feature type="domain" description="Tox-GHH2" evidence="2">
    <location>
        <begin position="316"/>
        <end position="402"/>
    </location>
</feature>